<gene>
    <name evidence="1" type="ORF">QUW25_05980</name>
</gene>
<keyword evidence="2" id="KW-1185">Reference proteome</keyword>
<name>A0ABT7V5H0_9ACTN</name>
<accession>A0ABT7V5H0</accession>
<protein>
    <submittedName>
        <fullName evidence="1">Uncharacterized protein</fullName>
    </submittedName>
</protein>
<comment type="caution">
    <text evidence="1">The sequence shown here is derived from an EMBL/GenBank/DDBJ whole genome shotgun (WGS) entry which is preliminary data.</text>
</comment>
<reference evidence="1" key="2">
    <citation type="submission" date="2023-06" db="EMBL/GenBank/DDBJ databases">
        <authorList>
            <person name="Zeman M."/>
            <person name="Kubasova T."/>
            <person name="Jahodarova E."/>
            <person name="Nykrynova M."/>
            <person name="Rychlik I."/>
        </authorList>
    </citation>
    <scope>NUCLEOTIDE SEQUENCE</scope>
    <source>
        <strain evidence="1">153_Feed</strain>
    </source>
</reference>
<evidence type="ECO:0000313" key="1">
    <source>
        <dbReference type="EMBL" id="MDM8271221.1"/>
    </source>
</evidence>
<dbReference type="RefSeq" id="WP_289511306.1">
    <property type="nucleotide sequence ID" value="NZ_JAUDEA010000007.1"/>
</dbReference>
<evidence type="ECO:0000313" key="2">
    <source>
        <dbReference type="Proteomes" id="UP001529256"/>
    </source>
</evidence>
<reference evidence="1" key="1">
    <citation type="submission" date="2023-06" db="EMBL/GenBank/DDBJ databases">
        <title>Identification and characterization of horizontal gene transfer across gut microbiota members of farm animals based on homology search.</title>
        <authorList>
            <person name="Schwarzerova J."/>
            <person name="Nykrynova M."/>
            <person name="Jureckova K."/>
            <person name="Cejkova D."/>
            <person name="Rychlik I."/>
        </authorList>
    </citation>
    <scope>NUCLEOTIDE SEQUENCE</scope>
    <source>
        <strain evidence="1">153_Feed</strain>
    </source>
</reference>
<sequence>MAICVEIKDALEHGQWRAKDPTVHPGVMIAAVNATFSYRRSEIDADRLPTIISAELHTTDDVQWEPNSCSSDKSWGYQSLAIRAEVTRSRQGYPYLSLQKQSINNS</sequence>
<organism evidence="1 2">
    <name type="scientific">Thermophilibacter provencensis</name>
    <dbReference type="NCBI Taxonomy" id="1852386"/>
    <lineage>
        <taxon>Bacteria</taxon>
        <taxon>Bacillati</taxon>
        <taxon>Actinomycetota</taxon>
        <taxon>Coriobacteriia</taxon>
        <taxon>Coriobacteriales</taxon>
        <taxon>Atopobiaceae</taxon>
        <taxon>Thermophilibacter</taxon>
    </lineage>
</organism>
<dbReference type="Proteomes" id="UP001529256">
    <property type="component" value="Unassembled WGS sequence"/>
</dbReference>
<dbReference type="EMBL" id="JAUDEA010000007">
    <property type="protein sequence ID" value="MDM8271221.1"/>
    <property type="molecule type" value="Genomic_DNA"/>
</dbReference>
<proteinExistence type="predicted"/>